<keyword evidence="7 9" id="KW-0675">Receptor</keyword>
<dbReference type="EMBL" id="JBAMIC010000011">
    <property type="protein sequence ID" value="KAK7100394.1"/>
    <property type="molecule type" value="Genomic_DNA"/>
</dbReference>
<dbReference type="InterPro" id="IPR000276">
    <property type="entry name" value="GPCR_Rhodpsn"/>
</dbReference>
<evidence type="ECO:0000256" key="6">
    <source>
        <dbReference type="ARBA" id="ARBA00023136"/>
    </source>
</evidence>
<keyword evidence="2" id="KW-1003">Cell membrane</keyword>
<evidence type="ECO:0000256" key="3">
    <source>
        <dbReference type="ARBA" id="ARBA00022692"/>
    </source>
</evidence>
<dbReference type="PRINTS" id="PR00237">
    <property type="entry name" value="GPCRRHODOPSN"/>
</dbReference>
<dbReference type="Proteomes" id="UP001374579">
    <property type="component" value="Unassembled WGS sequence"/>
</dbReference>
<keyword evidence="4 10" id="KW-1133">Transmembrane helix</keyword>
<evidence type="ECO:0000256" key="2">
    <source>
        <dbReference type="ARBA" id="ARBA00022475"/>
    </source>
</evidence>
<dbReference type="GO" id="GO:0004930">
    <property type="term" value="F:G protein-coupled receptor activity"/>
    <property type="evidence" value="ECO:0007669"/>
    <property type="project" value="UniProtKB-KW"/>
</dbReference>
<reference evidence="12 13" key="1">
    <citation type="submission" date="2024-02" db="EMBL/GenBank/DDBJ databases">
        <title>Chromosome-scale genome assembly of the rough periwinkle Littorina saxatilis.</title>
        <authorList>
            <person name="De Jode A."/>
            <person name="Faria R."/>
            <person name="Formenti G."/>
            <person name="Sims Y."/>
            <person name="Smith T.P."/>
            <person name="Tracey A."/>
            <person name="Wood J.M.D."/>
            <person name="Zagrodzka Z.B."/>
            <person name="Johannesson K."/>
            <person name="Butlin R.K."/>
            <person name="Leder E.H."/>
        </authorList>
    </citation>
    <scope>NUCLEOTIDE SEQUENCE [LARGE SCALE GENOMIC DNA]</scope>
    <source>
        <strain evidence="12">Snail1</strain>
        <tissue evidence="12">Muscle</tissue>
    </source>
</reference>
<dbReference type="InterPro" id="IPR050569">
    <property type="entry name" value="TAAR"/>
</dbReference>
<proteinExistence type="inferred from homology"/>
<feature type="transmembrane region" description="Helical" evidence="10">
    <location>
        <begin position="102"/>
        <end position="124"/>
    </location>
</feature>
<evidence type="ECO:0000259" key="11">
    <source>
        <dbReference type="PROSITE" id="PS50262"/>
    </source>
</evidence>
<evidence type="ECO:0000256" key="9">
    <source>
        <dbReference type="RuleBase" id="RU000688"/>
    </source>
</evidence>
<dbReference type="PANTHER" id="PTHR24249:SF372">
    <property type="entry name" value="G-PROTEIN COUPLED RECEPTORS FAMILY 1 PROFILE DOMAIN-CONTAINING PROTEIN"/>
    <property type="match status" value="1"/>
</dbReference>
<evidence type="ECO:0000256" key="7">
    <source>
        <dbReference type="ARBA" id="ARBA00023170"/>
    </source>
</evidence>
<name>A0AAN9B825_9CAEN</name>
<feature type="transmembrane region" description="Helical" evidence="10">
    <location>
        <begin position="69"/>
        <end position="90"/>
    </location>
</feature>
<dbReference type="SUPFAM" id="SSF81321">
    <property type="entry name" value="Family A G protein-coupled receptor-like"/>
    <property type="match status" value="1"/>
</dbReference>
<evidence type="ECO:0000256" key="1">
    <source>
        <dbReference type="ARBA" id="ARBA00004651"/>
    </source>
</evidence>
<evidence type="ECO:0000313" key="12">
    <source>
        <dbReference type="EMBL" id="KAK7100394.1"/>
    </source>
</evidence>
<organism evidence="12 13">
    <name type="scientific">Littorina saxatilis</name>
    <dbReference type="NCBI Taxonomy" id="31220"/>
    <lineage>
        <taxon>Eukaryota</taxon>
        <taxon>Metazoa</taxon>
        <taxon>Spiralia</taxon>
        <taxon>Lophotrochozoa</taxon>
        <taxon>Mollusca</taxon>
        <taxon>Gastropoda</taxon>
        <taxon>Caenogastropoda</taxon>
        <taxon>Littorinimorpha</taxon>
        <taxon>Littorinoidea</taxon>
        <taxon>Littorinidae</taxon>
        <taxon>Littorina</taxon>
    </lineage>
</organism>
<dbReference type="PROSITE" id="PS00237">
    <property type="entry name" value="G_PROTEIN_RECEP_F1_1"/>
    <property type="match status" value="1"/>
</dbReference>
<comment type="subcellular location">
    <subcellularLocation>
        <location evidence="1">Cell membrane</location>
        <topology evidence="1">Multi-pass membrane protein</topology>
    </subcellularLocation>
</comment>
<comment type="caution">
    <text evidence="12">The sequence shown here is derived from an EMBL/GenBank/DDBJ whole genome shotgun (WGS) entry which is preliminary data.</text>
</comment>
<dbReference type="GO" id="GO:0005886">
    <property type="term" value="C:plasma membrane"/>
    <property type="evidence" value="ECO:0007669"/>
    <property type="project" value="UniProtKB-SubCell"/>
</dbReference>
<evidence type="ECO:0000256" key="8">
    <source>
        <dbReference type="ARBA" id="ARBA00023224"/>
    </source>
</evidence>
<dbReference type="InterPro" id="IPR017452">
    <property type="entry name" value="GPCR_Rhodpsn_7TM"/>
</dbReference>
<keyword evidence="6 10" id="KW-0472">Membrane</keyword>
<accession>A0AAN9B825</accession>
<evidence type="ECO:0000256" key="10">
    <source>
        <dbReference type="SAM" id="Phobius"/>
    </source>
</evidence>
<comment type="similarity">
    <text evidence="9">Belongs to the G-protein coupled receptor 1 family.</text>
</comment>
<protein>
    <recommendedName>
        <fullName evidence="11">G-protein coupled receptors family 1 profile domain-containing protein</fullName>
    </recommendedName>
</protein>
<keyword evidence="13" id="KW-1185">Reference proteome</keyword>
<keyword evidence="5 9" id="KW-0297">G-protein coupled receptor</keyword>
<dbReference type="PROSITE" id="PS50262">
    <property type="entry name" value="G_PROTEIN_RECEP_F1_2"/>
    <property type="match status" value="1"/>
</dbReference>
<evidence type="ECO:0000313" key="13">
    <source>
        <dbReference type="Proteomes" id="UP001374579"/>
    </source>
</evidence>
<dbReference type="AlphaFoldDB" id="A0AAN9B825"/>
<feature type="transmembrane region" description="Helical" evidence="10">
    <location>
        <begin position="219"/>
        <end position="240"/>
    </location>
</feature>
<evidence type="ECO:0000256" key="4">
    <source>
        <dbReference type="ARBA" id="ARBA00022989"/>
    </source>
</evidence>
<feature type="transmembrane region" description="Helical" evidence="10">
    <location>
        <begin position="179"/>
        <end position="199"/>
    </location>
</feature>
<gene>
    <name evidence="12" type="ORF">V1264_023355</name>
</gene>
<sequence>MALETATNDNSSALFAGDDRGTGGTGIADGFNMTSLQTLLTTTSSMGLSDSPSTNPLMNPWTAGLVAEYAIRIVFSVLMVLVNTLVLLTLGTTPSLRCPTNLVIGSLAVTDLLVGLLSPAGLVIELQIVEVPLLCRMGYASVMALSSVSINHLLFVSIDRYLLIGKPLRYGSLVTRRRVWAFIVICWVWAVALSVPFLLGLSINPDWDGECRAELMYPLWFIILLTLLHFVLPFLVMLYVHIKIFIVARRQQKAVKDSFRRNGVELGGVSCGNRAKLRAARLLVLPCGYFYISWGPFFITVLYTVATDTVVEPHALERFVQTLAILNSLGNPILYAVSQPVLGRAMMAKLTAIWRKCLTAYKGKHCESDTLVPPEQADLSTTV</sequence>
<feature type="domain" description="G-protein coupled receptors family 1 profile" evidence="11">
    <location>
        <begin position="82"/>
        <end position="335"/>
    </location>
</feature>
<dbReference type="Gene3D" id="1.20.1070.10">
    <property type="entry name" value="Rhodopsin 7-helix transmembrane proteins"/>
    <property type="match status" value="1"/>
</dbReference>
<dbReference type="PANTHER" id="PTHR24249">
    <property type="entry name" value="HISTAMINE RECEPTOR-RELATED G-PROTEIN COUPLED RECEPTOR"/>
    <property type="match status" value="1"/>
</dbReference>
<dbReference type="Pfam" id="PF00001">
    <property type="entry name" value="7tm_1"/>
    <property type="match status" value="1"/>
</dbReference>
<feature type="transmembrane region" description="Helical" evidence="10">
    <location>
        <begin position="282"/>
        <end position="306"/>
    </location>
</feature>
<feature type="transmembrane region" description="Helical" evidence="10">
    <location>
        <begin position="318"/>
        <end position="337"/>
    </location>
</feature>
<keyword evidence="3 9" id="KW-0812">Transmembrane</keyword>
<feature type="transmembrane region" description="Helical" evidence="10">
    <location>
        <begin position="136"/>
        <end position="158"/>
    </location>
</feature>
<keyword evidence="8 9" id="KW-0807">Transducer</keyword>
<evidence type="ECO:0000256" key="5">
    <source>
        <dbReference type="ARBA" id="ARBA00023040"/>
    </source>
</evidence>